<dbReference type="Proteomes" id="UP001204061">
    <property type="component" value="Unassembled WGS sequence"/>
</dbReference>
<evidence type="ECO:0000313" key="2">
    <source>
        <dbReference type="Proteomes" id="UP001204061"/>
    </source>
</evidence>
<name>A0AAW5MDJ2_AERVE</name>
<dbReference type="RefSeq" id="WP_257725589.1">
    <property type="nucleotide sequence ID" value="NZ_CP121854.1"/>
</dbReference>
<sequence>MDRYDSGCVYLAIETLLSDGEYGAESHHGVNREGAIRSTDISHDFDPANIPLLLAE</sequence>
<evidence type="ECO:0000313" key="1">
    <source>
        <dbReference type="EMBL" id="MCR4449594.1"/>
    </source>
</evidence>
<dbReference type="AlphaFoldDB" id="A0AAW5MDJ2"/>
<gene>
    <name evidence="1" type="ORF">NS965_14490</name>
</gene>
<dbReference type="EMBL" id="JANLFC010000045">
    <property type="protein sequence ID" value="MCR4449594.1"/>
    <property type="molecule type" value="Genomic_DNA"/>
</dbReference>
<protein>
    <submittedName>
        <fullName evidence="1">Uncharacterized protein</fullName>
    </submittedName>
</protein>
<comment type="caution">
    <text evidence="1">The sequence shown here is derived from an EMBL/GenBank/DDBJ whole genome shotgun (WGS) entry which is preliminary data.</text>
</comment>
<organism evidence="1 2">
    <name type="scientific">Aeromonas veronii</name>
    <dbReference type="NCBI Taxonomy" id="654"/>
    <lineage>
        <taxon>Bacteria</taxon>
        <taxon>Pseudomonadati</taxon>
        <taxon>Pseudomonadota</taxon>
        <taxon>Gammaproteobacteria</taxon>
        <taxon>Aeromonadales</taxon>
        <taxon>Aeromonadaceae</taxon>
        <taxon>Aeromonas</taxon>
    </lineage>
</organism>
<accession>A0AAW5MDJ2</accession>
<reference evidence="1" key="1">
    <citation type="submission" date="2022-08" db="EMBL/GenBank/DDBJ databases">
        <title>A global survey of hypervirulent Aeromonas hydrophila identified this emerging pathogen in farmed fish in the lower Mekong River basin.</title>
        <authorList>
            <person name="Xu T."/>
            <person name="Rasmussen-Ivey C.R."/>
            <person name="Moen F.S."/>
            <person name="Fernandez Bravo A."/>
            <person name="Lamy B."/>
            <person name="Beaz-Hidalgo R."/>
            <person name="Khan C.D."/>
            <person name="Castro Escarpulli G."/>
            <person name="Yasin I.S.M."/>
            <person name="Figueras M.J."/>
            <person name="Azzam Sayuti M."/>
            <person name="Karim M.M."/>
            <person name="Alam K.M."/>
            <person name="Le T.T.T."/>
            <person name="Thao N.H.P."/>
            <person name="Addo S."/>
            <person name="Duodu S."/>
            <person name="Ali S."/>
            <person name="Mey S."/>
            <person name="Somony T."/>
            <person name="Liles M.R."/>
        </authorList>
    </citation>
    <scope>NUCLEOTIDE SEQUENCE</scope>
    <source>
        <strain evidence="1">0.14</strain>
    </source>
</reference>
<proteinExistence type="predicted"/>